<dbReference type="AlphaFoldDB" id="A0A7C3KR83"/>
<comment type="subunit">
    <text evidence="1">Homohexamer.</text>
</comment>
<evidence type="ECO:0000256" key="1">
    <source>
        <dbReference type="ARBA" id="ARBA00011643"/>
    </source>
</evidence>
<dbReference type="Pfam" id="PF07085">
    <property type="entry name" value="DRTGG"/>
    <property type="match status" value="1"/>
</dbReference>
<protein>
    <recommendedName>
        <fullName evidence="2">DRTGG domain-containing protein</fullName>
    </recommendedName>
</protein>
<accession>A0A7C3KR83</accession>
<dbReference type="InterPro" id="IPR028979">
    <property type="entry name" value="Ser_kin/Pase_Hpr-like_N_sf"/>
</dbReference>
<dbReference type="OMA" id="THEGECT"/>
<name>A0A7C3KR83_DICTH</name>
<gene>
    <name evidence="3" type="ORF">ENU78_07205</name>
</gene>
<dbReference type="RefSeq" id="WP_012547316.1">
    <property type="nucleotide sequence ID" value="NZ_VTFL01000003.1"/>
</dbReference>
<organism evidence="3">
    <name type="scientific">Dictyoglomus thermophilum</name>
    <dbReference type="NCBI Taxonomy" id="14"/>
    <lineage>
        <taxon>Bacteria</taxon>
        <taxon>Pseudomonadati</taxon>
        <taxon>Dictyoglomota</taxon>
        <taxon>Dictyoglomia</taxon>
        <taxon>Dictyoglomales</taxon>
        <taxon>Dictyoglomaceae</taxon>
        <taxon>Dictyoglomus</taxon>
    </lineage>
</organism>
<dbReference type="InterPro" id="IPR010766">
    <property type="entry name" value="DRTGG"/>
</dbReference>
<dbReference type="SUPFAM" id="SSF75138">
    <property type="entry name" value="HprK N-terminal domain-like"/>
    <property type="match status" value="1"/>
</dbReference>
<sequence>MKGIELVKLIDGKVLTGKEKLDEIEIEKAFAADLMSDVLAMVTSDKRDVVLITGITNPQIIRTAEILDIPMIIICRGKVVPKEVIELAEEKGIILVSTEKIVFEVSGILYSHGIKAAVMKGKAREESKDS</sequence>
<dbReference type="EMBL" id="DTDV01000019">
    <property type="protein sequence ID" value="HGK24200.1"/>
    <property type="molecule type" value="Genomic_DNA"/>
</dbReference>
<evidence type="ECO:0000259" key="2">
    <source>
        <dbReference type="Pfam" id="PF07085"/>
    </source>
</evidence>
<dbReference type="Gene3D" id="3.40.1390.20">
    <property type="entry name" value="HprK N-terminal domain-like"/>
    <property type="match status" value="1"/>
</dbReference>
<proteinExistence type="predicted"/>
<evidence type="ECO:0000313" key="3">
    <source>
        <dbReference type="EMBL" id="HGK24200.1"/>
    </source>
</evidence>
<reference evidence="3" key="1">
    <citation type="journal article" date="2020" name="mSystems">
        <title>Genome- and Community-Level Interaction Insights into Carbon Utilization and Element Cycling Functions of Hydrothermarchaeota in Hydrothermal Sediment.</title>
        <authorList>
            <person name="Zhou Z."/>
            <person name="Liu Y."/>
            <person name="Xu W."/>
            <person name="Pan J."/>
            <person name="Luo Z.H."/>
            <person name="Li M."/>
        </authorList>
    </citation>
    <scope>NUCLEOTIDE SEQUENCE [LARGE SCALE GENOMIC DNA]</scope>
    <source>
        <strain evidence="3">SpSt-70</strain>
    </source>
</reference>
<feature type="domain" description="DRTGG" evidence="2">
    <location>
        <begin position="5"/>
        <end position="107"/>
    </location>
</feature>
<comment type="caution">
    <text evidence="3">The sequence shown here is derived from an EMBL/GenBank/DDBJ whole genome shotgun (WGS) entry which is preliminary data.</text>
</comment>